<evidence type="ECO:0000256" key="1">
    <source>
        <dbReference type="ARBA" id="ARBA00001917"/>
    </source>
</evidence>
<dbReference type="EMBL" id="CP045276">
    <property type="protein sequence ID" value="QJX81328.1"/>
    <property type="molecule type" value="Genomic_DNA"/>
</dbReference>
<dbReference type="Proteomes" id="UP000501076">
    <property type="component" value="Plasmid pFDU301D"/>
</dbReference>
<evidence type="ECO:0000313" key="9">
    <source>
        <dbReference type="EMBL" id="QJX81328.1"/>
    </source>
</evidence>
<evidence type="ECO:0000256" key="6">
    <source>
        <dbReference type="ARBA" id="ARBA00023002"/>
    </source>
</evidence>
<dbReference type="PANTHER" id="PTHR43821:SF1">
    <property type="entry name" value="NAD(P)H NITROREDUCTASE YDJA-RELATED"/>
    <property type="match status" value="1"/>
</dbReference>
<dbReference type="InterPro" id="IPR029479">
    <property type="entry name" value="Nitroreductase"/>
</dbReference>
<evidence type="ECO:0000256" key="3">
    <source>
        <dbReference type="ARBA" id="ARBA00022630"/>
    </source>
</evidence>
<reference evidence="9 10" key="1">
    <citation type="submission" date="2019-10" db="EMBL/GenBank/DDBJ databases">
        <title>Complete genome sequences for adaption low water activity.</title>
        <authorList>
            <person name="Zhao L."/>
            <person name="Zhong J."/>
        </authorList>
    </citation>
    <scope>NUCLEOTIDE SEQUENCE [LARGE SCALE GENOMIC DNA]</scope>
    <source>
        <strain evidence="9 10">FDU301</strain>
        <plasmid evidence="10">pfdu301d</plasmid>
    </source>
</reference>
<feature type="domain" description="Nitroreductase" evidence="8">
    <location>
        <begin position="7"/>
        <end position="170"/>
    </location>
</feature>
<dbReference type="GO" id="GO:0016491">
    <property type="term" value="F:oxidoreductase activity"/>
    <property type="evidence" value="ECO:0007669"/>
    <property type="project" value="UniProtKB-KW"/>
</dbReference>
<evidence type="ECO:0000256" key="5">
    <source>
        <dbReference type="ARBA" id="ARBA00022857"/>
    </source>
</evidence>
<dbReference type="SUPFAM" id="SSF55469">
    <property type="entry name" value="FMN-dependent nitroreductase-like"/>
    <property type="match status" value="1"/>
</dbReference>
<keyword evidence="9" id="KW-0614">Plasmid</keyword>
<dbReference type="Pfam" id="PF00881">
    <property type="entry name" value="Nitroreductase"/>
    <property type="match status" value="1"/>
</dbReference>
<comment type="cofactor">
    <cofactor evidence="1">
        <name>FMN</name>
        <dbReference type="ChEBI" id="CHEBI:58210"/>
    </cofactor>
</comment>
<dbReference type="InterPro" id="IPR026021">
    <property type="entry name" value="YdjA-like"/>
</dbReference>
<evidence type="ECO:0000259" key="8">
    <source>
        <dbReference type="Pfam" id="PF00881"/>
    </source>
</evidence>
<keyword evidence="6" id="KW-0560">Oxidoreductase</keyword>
<evidence type="ECO:0000256" key="7">
    <source>
        <dbReference type="ARBA" id="ARBA00023027"/>
    </source>
</evidence>
<keyword evidence="7" id="KW-0520">NAD</keyword>
<dbReference type="PANTHER" id="PTHR43821">
    <property type="entry name" value="NAD(P)H NITROREDUCTASE YDJA-RELATED"/>
    <property type="match status" value="1"/>
</dbReference>
<dbReference type="RefSeq" id="WP_171779300.1">
    <property type="nucleotide sequence ID" value="NZ_CP045276.1"/>
</dbReference>
<geneLocation type="plasmid" evidence="10">
    <name>pfdu301d</name>
</geneLocation>
<evidence type="ECO:0000313" key="10">
    <source>
        <dbReference type="Proteomes" id="UP000501076"/>
    </source>
</evidence>
<dbReference type="AlphaFoldDB" id="A0A6M6EAC1"/>
<dbReference type="Gene3D" id="3.40.109.10">
    <property type="entry name" value="NADH Oxidase"/>
    <property type="match status" value="1"/>
</dbReference>
<dbReference type="CDD" id="cd02135">
    <property type="entry name" value="YdjA-like"/>
    <property type="match status" value="1"/>
</dbReference>
<keyword evidence="4" id="KW-0288">FMN</keyword>
<gene>
    <name evidence="9" type="ORF">FDZ14_35045</name>
</gene>
<dbReference type="InterPro" id="IPR000415">
    <property type="entry name" value="Nitroreductase-like"/>
</dbReference>
<keyword evidence="5" id="KW-0521">NADP</keyword>
<evidence type="ECO:0000256" key="2">
    <source>
        <dbReference type="ARBA" id="ARBA00007118"/>
    </source>
</evidence>
<dbReference type="InterPro" id="IPR052530">
    <property type="entry name" value="NAD(P)H_nitroreductase"/>
</dbReference>
<evidence type="ECO:0000256" key="4">
    <source>
        <dbReference type="ARBA" id="ARBA00022643"/>
    </source>
</evidence>
<proteinExistence type="inferred from homology"/>
<name>A0A6M6EAC1_PRIMG</name>
<comment type="similarity">
    <text evidence="2">Belongs to the nitroreductase family.</text>
</comment>
<organism evidence="9 10">
    <name type="scientific">Priestia megaterium</name>
    <name type="common">Bacillus megaterium</name>
    <dbReference type="NCBI Taxonomy" id="1404"/>
    <lineage>
        <taxon>Bacteria</taxon>
        <taxon>Bacillati</taxon>
        <taxon>Bacillota</taxon>
        <taxon>Bacilli</taxon>
        <taxon>Bacillales</taxon>
        <taxon>Bacillaceae</taxon>
        <taxon>Priestia</taxon>
    </lineage>
</organism>
<accession>A0A6M6EAC1</accession>
<sequence length="200" mass="22911">MSIDNIIKERRTVRNLKKDPIAMDKLASLLETASYAPFHSKDEPWRVITITSTEEKMHMLSAVLSSFERLGTLDGFTKEKYEQLVESYKAYFLDTPIHLIITSVLDGDAKKQFESKAATCAFIQNLQLAAWTEGIGVSWRTNSYNFDKEFQKEMCVPYNQMIVGVLHLGYPKVIPRVKVRSQPEVWTQSLSKLKNNKISS</sequence>
<keyword evidence="3" id="KW-0285">Flavoprotein</keyword>
<protein>
    <submittedName>
        <fullName evidence="9">NAD(P)H nitroreductase</fullName>
    </submittedName>
</protein>